<evidence type="ECO:0000313" key="11">
    <source>
        <dbReference type="Proteomes" id="UP001225646"/>
    </source>
</evidence>
<gene>
    <name evidence="10" type="ORF">J2S06_002234</name>
</gene>
<name>A0ABT9VQB4_9BACI</name>
<keyword evidence="11" id="KW-1185">Reference proteome</keyword>
<keyword evidence="4 7" id="KW-0812">Transmembrane</keyword>
<evidence type="ECO:0000259" key="8">
    <source>
        <dbReference type="Pfam" id="PF01478"/>
    </source>
</evidence>
<keyword evidence="10" id="KW-0489">Methyltransferase</keyword>
<keyword evidence="5 7" id="KW-1133">Transmembrane helix</keyword>
<evidence type="ECO:0000256" key="2">
    <source>
        <dbReference type="ARBA" id="ARBA00005801"/>
    </source>
</evidence>
<accession>A0ABT9VQB4</accession>
<reference evidence="10 11" key="1">
    <citation type="submission" date="2023-07" db="EMBL/GenBank/DDBJ databases">
        <title>Genomic Encyclopedia of Type Strains, Phase IV (KMG-IV): sequencing the most valuable type-strain genomes for metagenomic binning, comparative biology and taxonomic classification.</title>
        <authorList>
            <person name="Goeker M."/>
        </authorList>
    </citation>
    <scope>NUCLEOTIDE SEQUENCE [LARGE SCALE GENOMIC DNA]</scope>
    <source>
        <strain evidence="10 11">DSM 19092</strain>
    </source>
</reference>
<comment type="subcellular location">
    <subcellularLocation>
        <location evidence="1">Cell membrane</location>
        <topology evidence="1">Multi-pass membrane protein</topology>
    </subcellularLocation>
</comment>
<keyword evidence="6 7" id="KW-0472">Membrane</keyword>
<evidence type="ECO:0000256" key="3">
    <source>
        <dbReference type="ARBA" id="ARBA00022475"/>
    </source>
</evidence>
<keyword evidence="10" id="KW-0378">Hydrolase</keyword>
<dbReference type="PANTHER" id="PTHR30487">
    <property type="entry name" value="TYPE 4 PREPILIN-LIKE PROTEINS LEADER PEPTIDE-PROCESSING ENZYME"/>
    <property type="match status" value="1"/>
</dbReference>
<feature type="transmembrane region" description="Helical" evidence="7">
    <location>
        <begin position="73"/>
        <end position="93"/>
    </location>
</feature>
<feature type="transmembrane region" description="Helical" evidence="7">
    <location>
        <begin position="223"/>
        <end position="246"/>
    </location>
</feature>
<dbReference type="Proteomes" id="UP001225646">
    <property type="component" value="Unassembled WGS sequence"/>
</dbReference>
<keyword evidence="3" id="KW-1003">Cell membrane</keyword>
<evidence type="ECO:0000256" key="6">
    <source>
        <dbReference type="ARBA" id="ARBA00023136"/>
    </source>
</evidence>
<evidence type="ECO:0000313" key="10">
    <source>
        <dbReference type="EMBL" id="MDQ0163156.1"/>
    </source>
</evidence>
<dbReference type="InterPro" id="IPR010627">
    <property type="entry name" value="Prepilin_pept_A24_N"/>
</dbReference>
<feature type="domain" description="Prepilin peptidase A24 N-terminal" evidence="9">
    <location>
        <begin position="10"/>
        <end position="92"/>
    </location>
</feature>
<dbReference type="EMBL" id="JAUSTR010000010">
    <property type="protein sequence ID" value="MDQ0163156.1"/>
    <property type="molecule type" value="Genomic_DNA"/>
</dbReference>
<proteinExistence type="inferred from homology"/>
<dbReference type="GO" id="GO:0004190">
    <property type="term" value="F:aspartic-type endopeptidase activity"/>
    <property type="evidence" value="ECO:0007669"/>
    <property type="project" value="UniProtKB-EC"/>
</dbReference>
<evidence type="ECO:0000256" key="1">
    <source>
        <dbReference type="ARBA" id="ARBA00004651"/>
    </source>
</evidence>
<dbReference type="EC" id="2.1.1.-" evidence="10"/>
<organism evidence="10 11">
    <name type="scientific">Aeribacillus alveayuensis</name>
    <dbReference type="NCBI Taxonomy" id="279215"/>
    <lineage>
        <taxon>Bacteria</taxon>
        <taxon>Bacillati</taxon>
        <taxon>Bacillota</taxon>
        <taxon>Bacilli</taxon>
        <taxon>Bacillales</taxon>
        <taxon>Bacillaceae</taxon>
        <taxon>Aeribacillus</taxon>
    </lineage>
</organism>
<dbReference type="GO" id="GO:0032259">
    <property type="term" value="P:methylation"/>
    <property type="evidence" value="ECO:0007669"/>
    <property type="project" value="UniProtKB-KW"/>
</dbReference>
<feature type="transmembrane region" description="Helical" evidence="7">
    <location>
        <begin position="126"/>
        <end position="143"/>
    </location>
</feature>
<sequence length="250" mass="28318">MVFVYLYAFIVGLIFGSFFNVVGLRVPKKQSIVHPRSYCPKCGHSLTWYELIPVVSYLIQKGKCRNCHFPISFIYPSIEFVTGLLFMFALYKIGIHKELFLALTLISLLVIITVSDLCYQLIPNRILLVFFVLFIFLRIWIPLSPWYDSILGMVTGFILLYFIAVLSKGGMGGGDIKLFAVLGTVLGLKGILLTFFLSSLIGAIFGVFGIITKRLTRKSAIPFGPFISFGALLAYFYETDIFNWYIHLLL</sequence>
<keyword evidence="10" id="KW-0808">Transferase</keyword>
<dbReference type="InterPro" id="IPR000045">
    <property type="entry name" value="Prepilin_IV_endopep_pep"/>
</dbReference>
<feature type="transmembrane region" description="Helical" evidence="7">
    <location>
        <begin position="178"/>
        <end position="211"/>
    </location>
</feature>
<dbReference type="GO" id="GO:0008168">
    <property type="term" value="F:methyltransferase activity"/>
    <property type="evidence" value="ECO:0007669"/>
    <property type="project" value="UniProtKB-KW"/>
</dbReference>
<dbReference type="Gene3D" id="1.20.120.1220">
    <property type="match status" value="1"/>
</dbReference>
<protein>
    <submittedName>
        <fullName evidence="10">Leader peptidase (Prepilin peptidase)/N-methyltransferase</fullName>
        <ecNumber evidence="10">2.1.1.-</ecNumber>
        <ecNumber evidence="10">3.4.23.43</ecNumber>
    </submittedName>
</protein>
<dbReference type="PANTHER" id="PTHR30487:SF0">
    <property type="entry name" value="PREPILIN LEADER PEPTIDASE_N-METHYLTRANSFERASE-RELATED"/>
    <property type="match status" value="1"/>
</dbReference>
<dbReference type="EC" id="3.4.23.43" evidence="10"/>
<feature type="transmembrane region" description="Helical" evidence="7">
    <location>
        <begin position="99"/>
        <end position="119"/>
    </location>
</feature>
<dbReference type="Pfam" id="PF06750">
    <property type="entry name" value="A24_N_bact"/>
    <property type="match status" value="1"/>
</dbReference>
<evidence type="ECO:0000256" key="4">
    <source>
        <dbReference type="ARBA" id="ARBA00022692"/>
    </source>
</evidence>
<evidence type="ECO:0000256" key="5">
    <source>
        <dbReference type="ARBA" id="ARBA00022989"/>
    </source>
</evidence>
<feature type="transmembrane region" description="Helical" evidence="7">
    <location>
        <begin position="6"/>
        <end position="26"/>
    </location>
</feature>
<feature type="transmembrane region" description="Helical" evidence="7">
    <location>
        <begin position="149"/>
        <end position="166"/>
    </location>
</feature>
<keyword evidence="10" id="KW-0614">Plasmid</keyword>
<comment type="caution">
    <text evidence="10">The sequence shown here is derived from an EMBL/GenBank/DDBJ whole genome shotgun (WGS) entry which is preliminary data.</text>
</comment>
<feature type="domain" description="Prepilin type IV endopeptidase peptidase" evidence="8">
    <location>
        <begin position="104"/>
        <end position="207"/>
    </location>
</feature>
<dbReference type="InterPro" id="IPR050882">
    <property type="entry name" value="Prepilin_peptidase/N-MTase"/>
</dbReference>
<dbReference type="RefSeq" id="WP_419152328.1">
    <property type="nucleotide sequence ID" value="NZ_JAUSTR010000010.1"/>
</dbReference>
<evidence type="ECO:0000259" key="9">
    <source>
        <dbReference type="Pfam" id="PF06750"/>
    </source>
</evidence>
<comment type="similarity">
    <text evidence="2">Belongs to the peptidase A24 family.</text>
</comment>
<evidence type="ECO:0000256" key="7">
    <source>
        <dbReference type="SAM" id="Phobius"/>
    </source>
</evidence>
<dbReference type="Pfam" id="PF01478">
    <property type="entry name" value="Peptidase_A24"/>
    <property type="match status" value="1"/>
</dbReference>